<dbReference type="Proteomes" id="UP000050741">
    <property type="component" value="Unassembled WGS sequence"/>
</dbReference>
<reference evidence="13" key="1">
    <citation type="submission" date="2013-12" db="EMBL/GenBank/DDBJ databases">
        <authorList>
            <person name="Aslett M."/>
        </authorList>
    </citation>
    <scope>NUCLEOTIDE SEQUENCE [LARGE SCALE GENOMIC DNA]</scope>
    <source>
        <strain evidence="13">Lindley</strain>
    </source>
</reference>
<dbReference type="GO" id="GO:0031145">
    <property type="term" value="P:anaphase-promoting complex-dependent catabolic process"/>
    <property type="evidence" value="ECO:0007669"/>
    <property type="project" value="InterPro"/>
</dbReference>
<dbReference type="InterPro" id="IPR001841">
    <property type="entry name" value="Znf_RING"/>
</dbReference>
<dbReference type="PROSITE" id="PS50089">
    <property type="entry name" value="ZF_RING_2"/>
    <property type="match status" value="1"/>
</dbReference>
<feature type="domain" description="RING-type" evidence="12">
    <location>
        <begin position="165"/>
        <end position="220"/>
    </location>
</feature>
<dbReference type="InterPro" id="IPR051031">
    <property type="entry name" value="RING-box_E3_Ubiquitin_Ligase"/>
</dbReference>
<dbReference type="WBParaSite" id="GPLIN_000794100">
    <property type="protein sequence ID" value="GPLIN_000794100"/>
    <property type="gene ID" value="GPLIN_000794100"/>
</dbReference>
<keyword evidence="6" id="KW-0498">Mitosis</keyword>
<comment type="similarity">
    <text evidence="1">Belongs to the RING-box family.</text>
</comment>
<keyword evidence="4" id="KW-0479">Metal-binding</keyword>
<accession>A0A183C4Z6</accession>
<feature type="region of interest" description="Disordered" evidence="11">
    <location>
        <begin position="1"/>
        <end position="27"/>
    </location>
</feature>
<dbReference type="GO" id="GO:0097602">
    <property type="term" value="F:cullin family protein binding"/>
    <property type="evidence" value="ECO:0007669"/>
    <property type="project" value="InterPro"/>
</dbReference>
<evidence type="ECO:0000256" key="11">
    <source>
        <dbReference type="SAM" id="MobiDB-lite"/>
    </source>
</evidence>
<evidence type="ECO:0000256" key="10">
    <source>
        <dbReference type="PROSITE-ProRule" id="PRU00175"/>
    </source>
</evidence>
<evidence type="ECO:0000256" key="8">
    <source>
        <dbReference type="ARBA" id="ARBA00022833"/>
    </source>
</evidence>
<reference evidence="14" key="3">
    <citation type="submission" date="2016-06" db="UniProtKB">
        <authorList>
            <consortium name="WormBaseParasite"/>
        </authorList>
    </citation>
    <scope>IDENTIFICATION</scope>
</reference>
<keyword evidence="7" id="KW-0833">Ubl conjugation pathway</keyword>
<evidence type="ECO:0000256" key="5">
    <source>
        <dbReference type="ARBA" id="ARBA00022771"/>
    </source>
</evidence>
<name>A0A183C4Z6_GLOPA</name>
<evidence type="ECO:0000256" key="7">
    <source>
        <dbReference type="ARBA" id="ARBA00022786"/>
    </source>
</evidence>
<dbReference type="GO" id="GO:0005680">
    <property type="term" value="C:anaphase-promoting complex"/>
    <property type="evidence" value="ECO:0007669"/>
    <property type="project" value="InterPro"/>
</dbReference>
<dbReference type="GO" id="GO:0061630">
    <property type="term" value="F:ubiquitin protein ligase activity"/>
    <property type="evidence" value="ECO:0007669"/>
    <property type="project" value="InterPro"/>
</dbReference>
<proteinExistence type="inferred from homology"/>
<protein>
    <recommendedName>
        <fullName evidence="2">Anaphase-promoting complex subunit 11</fullName>
    </recommendedName>
</protein>
<keyword evidence="13" id="KW-1185">Reference proteome</keyword>
<dbReference type="GO" id="GO:0008270">
    <property type="term" value="F:zinc ion binding"/>
    <property type="evidence" value="ECO:0007669"/>
    <property type="project" value="UniProtKB-KW"/>
</dbReference>
<keyword evidence="9" id="KW-0131">Cell cycle</keyword>
<dbReference type="InterPro" id="IPR024991">
    <property type="entry name" value="RING-H2_APC11"/>
</dbReference>
<evidence type="ECO:0000256" key="9">
    <source>
        <dbReference type="ARBA" id="ARBA00023306"/>
    </source>
</evidence>
<sequence length="228" mass="24212">MMSSNEDSASNDDQLSSPASPIHPMATDWSNTMDAQEVSGGGGGGGGISNGSLHGSLHELSPIWADSDLIGDVLSVAGAESPADETAFANTSNRSVSFPLKPHPLGLAAASTSASTGAGLSFGPMESFEEKGPLELPTKTRLKVRIKQLNIVGGWRWMDGKEDACGICRTPFETCCMDCKFPGDECPLVLGQCKHPFHMHCIVKWTNTQSGQKPACPLCRQEWKFATN</sequence>
<evidence type="ECO:0000313" key="14">
    <source>
        <dbReference type="WBParaSite" id="GPLIN_000794100"/>
    </source>
</evidence>
<feature type="compositionally biased region" description="Polar residues" evidence="11">
    <location>
        <begin position="1"/>
        <end position="19"/>
    </location>
</feature>
<evidence type="ECO:0000313" key="13">
    <source>
        <dbReference type="Proteomes" id="UP000050741"/>
    </source>
</evidence>
<dbReference type="InterPro" id="IPR013083">
    <property type="entry name" value="Znf_RING/FYVE/PHD"/>
</dbReference>
<dbReference type="AlphaFoldDB" id="A0A183C4Z6"/>
<dbReference type="PANTHER" id="PTHR11210">
    <property type="entry name" value="RING BOX"/>
    <property type="match status" value="1"/>
</dbReference>
<evidence type="ECO:0000259" key="12">
    <source>
        <dbReference type="PROSITE" id="PS50089"/>
    </source>
</evidence>
<dbReference type="Pfam" id="PF12861">
    <property type="entry name" value="zf-ANAPC11"/>
    <property type="match status" value="1"/>
</dbReference>
<evidence type="ECO:0000256" key="3">
    <source>
        <dbReference type="ARBA" id="ARBA00022618"/>
    </source>
</evidence>
<evidence type="ECO:0000256" key="6">
    <source>
        <dbReference type="ARBA" id="ARBA00022776"/>
    </source>
</evidence>
<dbReference type="Gene3D" id="3.30.40.10">
    <property type="entry name" value="Zinc/RING finger domain, C3HC4 (zinc finger)"/>
    <property type="match status" value="1"/>
</dbReference>
<dbReference type="CDD" id="cd16456">
    <property type="entry name" value="RING-H2_APC11"/>
    <property type="match status" value="1"/>
</dbReference>
<keyword evidence="5 10" id="KW-0863">Zinc-finger</keyword>
<reference evidence="13" key="2">
    <citation type="submission" date="2014-05" db="EMBL/GenBank/DDBJ databases">
        <title>The genome and life-stage specific transcriptomes of Globodera pallida elucidate key aspects of plant parasitism by a cyst nematode.</title>
        <authorList>
            <person name="Cotton J.A."/>
            <person name="Lilley C.J."/>
            <person name="Jones L.M."/>
            <person name="Kikuchi T."/>
            <person name="Reid A.J."/>
            <person name="Thorpe P."/>
            <person name="Tsai I.J."/>
            <person name="Beasley H."/>
            <person name="Blok V."/>
            <person name="Cock P.J.A."/>
            <person name="Van den Akker S.E."/>
            <person name="Holroyd N."/>
            <person name="Hunt M."/>
            <person name="Mantelin S."/>
            <person name="Naghra H."/>
            <person name="Pain A."/>
            <person name="Palomares-Rius J.E."/>
            <person name="Zarowiecki M."/>
            <person name="Berriman M."/>
            <person name="Jones J.T."/>
            <person name="Urwin P.E."/>
        </authorList>
    </citation>
    <scope>NUCLEOTIDE SEQUENCE [LARGE SCALE GENOMIC DNA]</scope>
    <source>
        <strain evidence="13">Lindley</strain>
    </source>
</reference>
<evidence type="ECO:0000256" key="2">
    <source>
        <dbReference type="ARBA" id="ARBA00013928"/>
    </source>
</evidence>
<evidence type="ECO:0000256" key="4">
    <source>
        <dbReference type="ARBA" id="ARBA00022723"/>
    </source>
</evidence>
<keyword evidence="8" id="KW-0862">Zinc</keyword>
<evidence type="ECO:0000256" key="1">
    <source>
        <dbReference type="ARBA" id="ARBA00009273"/>
    </source>
</evidence>
<dbReference type="SUPFAM" id="SSF57850">
    <property type="entry name" value="RING/U-box"/>
    <property type="match status" value="1"/>
</dbReference>
<dbReference type="GO" id="GO:0051301">
    <property type="term" value="P:cell division"/>
    <property type="evidence" value="ECO:0007669"/>
    <property type="project" value="UniProtKB-KW"/>
</dbReference>
<keyword evidence="3" id="KW-0132">Cell division</keyword>
<organism evidence="13 14">
    <name type="scientific">Globodera pallida</name>
    <name type="common">Potato cyst nematode worm</name>
    <name type="synonym">Heterodera pallida</name>
    <dbReference type="NCBI Taxonomy" id="36090"/>
    <lineage>
        <taxon>Eukaryota</taxon>
        <taxon>Metazoa</taxon>
        <taxon>Ecdysozoa</taxon>
        <taxon>Nematoda</taxon>
        <taxon>Chromadorea</taxon>
        <taxon>Rhabditida</taxon>
        <taxon>Tylenchina</taxon>
        <taxon>Tylenchomorpha</taxon>
        <taxon>Tylenchoidea</taxon>
        <taxon>Heteroderidae</taxon>
        <taxon>Heteroderinae</taxon>
        <taxon>Globodera</taxon>
    </lineage>
</organism>